<organism evidence="1 2">
    <name type="scientific">Streptomyces carpinensis</name>
    <dbReference type="NCBI Taxonomy" id="66369"/>
    <lineage>
        <taxon>Bacteria</taxon>
        <taxon>Bacillati</taxon>
        <taxon>Actinomycetota</taxon>
        <taxon>Actinomycetes</taxon>
        <taxon>Kitasatosporales</taxon>
        <taxon>Streptomycetaceae</taxon>
        <taxon>Streptomyces</taxon>
    </lineage>
</organism>
<gene>
    <name evidence="1" type="ORF">ABT317_22385</name>
</gene>
<keyword evidence="2" id="KW-1185">Reference proteome</keyword>
<evidence type="ECO:0000313" key="2">
    <source>
        <dbReference type="Proteomes" id="UP001458415"/>
    </source>
</evidence>
<comment type="caution">
    <text evidence="1">The sequence shown here is derived from an EMBL/GenBank/DDBJ whole genome shotgun (WGS) entry which is preliminary data.</text>
</comment>
<accession>A0ABV1W623</accession>
<proteinExistence type="predicted"/>
<dbReference type="Proteomes" id="UP001458415">
    <property type="component" value="Unassembled WGS sequence"/>
</dbReference>
<evidence type="ECO:0000313" key="1">
    <source>
        <dbReference type="EMBL" id="MER6979646.1"/>
    </source>
</evidence>
<protein>
    <submittedName>
        <fullName evidence="1">DUF3560 domain-containing protein</fullName>
    </submittedName>
</protein>
<sequence>MAEITITHTRAEGTILTGSSKGDGIFEIVREHGFWFSRSVEGLFIKRSRDKAADTWRINRAAEALRAAGHTVTVEINERVRRSFAEA</sequence>
<dbReference type="EMBL" id="JBEPCU010000406">
    <property type="protein sequence ID" value="MER6979646.1"/>
    <property type="molecule type" value="Genomic_DNA"/>
</dbReference>
<name>A0ABV1W623_9ACTN</name>
<reference evidence="1 2" key="1">
    <citation type="submission" date="2024-06" db="EMBL/GenBank/DDBJ databases">
        <title>The Natural Products Discovery Center: Release of the First 8490 Sequenced Strains for Exploring Actinobacteria Biosynthetic Diversity.</title>
        <authorList>
            <person name="Kalkreuter E."/>
            <person name="Kautsar S.A."/>
            <person name="Yang D."/>
            <person name="Bader C.D."/>
            <person name="Teijaro C.N."/>
            <person name="Fluegel L."/>
            <person name="Davis C.M."/>
            <person name="Simpson J.R."/>
            <person name="Lauterbach L."/>
            <person name="Steele A.D."/>
            <person name="Gui C."/>
            <person name="Meng S."/>
            <person name="Li G."/>
            <person name="Viehrig K."/>
            <person name="Ye F."/>
            <person name="Su P."/>
            <person name="Kiefer A.F."/>
            <person name="Nichols A."/>
            <person name="Cepeda A.J."/>
            <person name="Yan W."/>
            <person name="Fan B."/>
            <person name="Jiang Y."/>
            <person name="Adhikari A."/>
            <person name="Zheng C.-J."/>
            <person name="Schuster L."/>
            <person name="Cowan T.M."/>
            <person name="Smanski M.J."/>
            <person name="Chevrette M.G."/>
            <person name="De Carvalho L.P.S."/>
            <person name="Shen B."/>
        </authorList>
    </citation>
    <scope>NUCLEOTIDE SEQUENCE [LARGE SCALE GENOMIC DNA]</scope>
    <source>
        <strain evidence="1 2">NPDC000634</strain>
    </source>
</reference>
<feature type="non-terminal residue" evidence="1">
    <location>
        <position position="87"/>
    </location>
</feature>